<keyword evidence="2" id="KW-1185">Reference proteome</keyword>
<organism evidence="1 2">
    <name type="scientific">Aspergillus melleus</name>
    <dbReference type="NCBI Taxonomy" id="138277"/>
    <lineage>
        <taxon>Eukaryota</taxon>
        <taxon>Fungi</taxon>
        <taxon>Dikarya</taxon>
        <taxon>Ascomycota</taxon>
        <taxon>Pezizomycotina</taxon>
        <taxon>Eurotiomycetes</taxon>
        <taxon>Eurotiomycetidae</taxon>
        <taxon>Eurotiales</taxon>
        <taxon>Aspergillaceae</taxon>
        <taxon>Aspergillus</taxon>
        <taxon>Aspergillus subgen. Circumdati</taxon>
    </lineage>
</organism>
<evidence type="ECO:0000313" key="1">
    <source>
        <dbReference type="EMBL" id="KAK1140903.1"/>
    </source>
</evidence>
<dbReference type="EMBL" id="JAOPJF010000073">
    <property type="protein sequence ID" value="KAK1140903.1"/>
    <property type="molecule type" value="Genomic_DNA"/>
</dbReference>
<name>A0ACC3AT47_9EURO</name>
<sequence>MTPPVSVVRYGGGVATDFKEIWRLTIHRYGEITKTDLKSLSSAKSVDDILAEIHGKESLFKSRRHDNSKVDKFRTLVSRSLKPIQVVTEVVGQGASEAFPPGMAIFTAVRYLISTVNTVSADYDKITEFFEDLDAYLGRLKVLESRIPSIPELENALVEVLTSVLILCAISARYIKTRRIVKAFRNLVSGEDEELASAYAAFHKAVEREQGIVRNAILVAVEQHRKETDRHHQEIVADTGYMKTIIANREATSEREKALKGLSSLNFHERQRDTFAKRHEGTCQWVLESNEFQQWAMGNQKSTLWCRGILLLEISASNSDIEAYLESELKISTRLSKLIAKDPTLKRDIMDHLNRNASGIAQNSPKMVRKAIATMPAEIDETYQNAMERIEAQGMEDLQLAKMAFSYIFRARRPLKVEELQHALGVATEDTDFDEDALPDMGILLAATAGLIRVDEKSNVIGLIHQTLHEYFEKNPCKLLVDPDAEFAKACLGYLSFDMFNEGPLDDAERLEQRLNNYHFLEYASHNWGYHLMEQLPGQSELAMSYLTQSMKLATSIQVLHVTPFQTKLWVDRFPKFFGPLHAAAYWGLQATLHRLLRSDISVDSQDSYGATPLLLAAKNGHLETVETLLKAGADMNMQTNSGGTSLYWAARNGHQNIVQLLLQRGAEITQDNDGWSALNWAILSGPVELASLLFENCLFLDARHGGQNQALFLAAEEGKQEMVQMLLSHGVDVNAEDWSGSTALDFASTIGHGPTIRVLLQNGADINSKDRYQNSALHWAVPHEETVRLLLENGADVNSKNDCGQTALCWTAQGGSVPVAELLIAMDANVNSQDKNGVTPIHRAALRGSEEMVRLLLGHGANPNLKDKNGWTALHGAWLKSHGTLVHTLQSKVYQGEETIESLLAQTEDPKQRAALMKLAEEKCQGSTVLTGLRFAAQEGQVGRLQTMLEKGAEVNAKDSGGYTALELAVYQRHQEAVRVLLEHGADANIPGSGDCPPLVYAIENADEDMVCLLIRHGANASAPIRGSAPIIMAAETGSLQIMQHLAEARVDVSVKDYSGQTALHLAALNGYVEIQDWLIGQQVDPNIADYQGKTALMLAIENSQCTAMKSLLSRGASTKQRMKGGATSLHLATFVGKKKMIRMVLESGADVNASTQECCTPLHIAAFLGLKAVARVLLKNGAQLSTRLKLPRVRSDERQITGQEAEREVDFLSKLIDISNISQRTELAGTAALIDCLILCPGFHLQQHADELNKGEHPAAAALTSGYVFRIENPATVHYLQKIGRTGCLTTVGVRDVRTRQAKKALLETFFTMDNANIVSVSAQAIALCLTVAVLVIIILMKDWWGLFVTLILVLARLLNVILVWRRCKPAWSGAREEDGPGDLLVLLSQDRWIKLVGDINQIKAVSSGQWLQEMSAPESWVAAFATVLVYLNAALASNASQLGKVLLILLLIVSAGLLAVANQWTDKLQMHGYVLEVVKEESKAYERRLHMVKDLVEQYDGNAEWALRLGLINLEDLHGPGRRGREDIIVDRVSRGLSESSSESRRPDSVRRIRNRGKPAGEIQPAIL</sequence>
<reference evidence="1 2" key="1">
    <citation type="journal article" date="2023" name="ACS Omega">
        <title>Identification of the Neoaspergillic Acid Biosynthesis Gene Cluster by Establishing an In Vitro CRISPR-Ribonucleoprotein Genetic System in Aspergillus melleus.</title>
        <authorList>
            <person name="Yuan B."/>
            <person name="Grau M.F."/>
            <person name="Murata R.M."/>
            <person name="Torok T."/>
            <person name="Venkateswaran K."/>
            <person name="Stajich J.E."/>
            <person name="Wang C.C.C."/>
        </authorList>
    </citation>
    <scope>NUCLEOTIDE SEQUENCE [LARGE SCALE GENOMIC DNA]</scope>
    <source>
        <strain evidence="1 2">IMV 1140</strain>
    </source>
</reference>
<evidence type="ECO:0000313" key="2">
    <source>
        <dbReference type="Proteomes" id="UP001177260"/>
    </source>
</evidence>
<dbReference type="Proteomes" id="UP001177260">
    <property type="component" value="Unassembled WGS sequence"/>
</dbReference>
<protein>
    <submittedName>
        <fullName evidence="1">Uncharacterized protein</fullName>
    </submittedName>
</protein>
<comment type="caution">
    <text evidence="1">The sequence shown here is derived from an EMBL/GenBank/DDBJ whole genome shotgun (WGS) entry which is preliminary data.</text>
</comment>
<proteinExistence type="predicted"/>
<accession>A0ACC3AT47</accession>
<gene>
    <name evidence="1" type="ORF">N8T08_009776</name>
</gene>